<dbReference type="PANTHER" id="PTHR44858:SF1">
    <property type="entry name" value="UDP-N-ACETYLGLUCOSAMINE--PEPTIDE N-ACETYLGLUCOSAMINYLTRANSFERASE SPINDLY-RELATED"/>
    <property type="match status" value="1"/>
</dbReference>
<dbReference type="Pfam" id="PF13181">
    <property type="entry name" value="TPR_8"/>
    <property type="match status" value="1"/>
</dbReference>
<feature type="chain" id="PRO_5045347013" evidence="4">
    <location>
        <begin position="18"/>
        <end position="440"/>
    </location>
</feature>
<feature type="repeat" description="TPR" evidence="3">
    <location>
        <begin position="216"/>
        <end position="249"/>
    </location>
</feature>
<keyword evidence="4" id="KW-0732">Signal</keyword>
<dbReference type="InterPro" id="IPR019734">
    <property type="entry name" value="TPR_rpt"/>
</dbReference>
<dbReference type="InterPro" id="IPR011990">
    <property type="entry name" value="TPR-like_helical_dom_sf"/>
</dbReference>
<evidence type="ECO:0000256" key="1">
    <source>
        <dbReference type="ARBA" id="ARBA00022737"/>
    </source>
</evidence>
<proteinExistence type="predicted"/>
<reference evidence="5" key="1">
    <citation type="submission" date="2022-10" db="EMBL/GenBank/DDBJ databases">
        <title>Rhodococcus sp.75.</title>
        <authorList>
            <person name="Sun M."/>
        </authorList>
    </citation>
    <scope>NUCLEOTIDE SEQUENCE</scope>
    <source>
        <strain evidence="5">75</strain>
    </source>
</reference>
<accession>A0ABY6P0J9</accession>
<dbReference type="InterPro" id="IPR050498">
    <property type="entry name" value="Ycf3"/>
</dbReference>
<gene>
    <name evidence="5" type="ORF">RHODO2019_01210</name>
</gene>
<dbReference type="PANTHER" id="PTHR44858">
    <property type="entry name" value="TETRATRICOPEPTIDE REPEAT PROTEIN 6"/>
    <property type="match status" value="1"/>
</dbReference>
<feature type="signal peptide" evidence="4">
    <location>
        <begin position="1"/>
        <end position="17"/>
    </location>
</feature>
<dbReference type="RefSeq" id="WP_265383266.1">
    <property type="nucleotide sequence ID" value="NZ_CP110615.1"/>
</dbReference>
<evidence type="ECO:0000256" key="4">
    <source>
        <dbReference type="SAM" id="SignalP"/>
    </source>
</evidence>
<keyword evidence="2 3" id="KW-0802">TPR repeat</keyword>
<dbReference type="EMBL" id="CP110615">
    <property type="protein sequence ID" value="UZJ25160.1"/>
    <property type="molecule type" value="Genomic_DNA"/>
</dbReference>
<name>A0ABY6P0J9_9NOCA</name>
<organism evidence="5 6">
    <name type="scientific">Rhodococcus antarcticus</name>
    <dbReference type="NCBI Taxonomy" id="2987751"/>
    <lineage>
        <taxon>Bacteria</taxon>
        <taxon>Bacillati</taxon>
        <taxon>Actinomycetota</taxon>
        <taxon>Actinomycetes</taxon>
        <taxon>Mycobacteriales</taxon>
        <taxon>Nocardiaceae</taxon>
        <taxon>Rhodococcus</taxon>
    </lineage>
</organism>
<evidence type="ECO:0000313" key="5">
    <source>
        <dbReference type="EMBL" id="UZJ25160.1"/>
    </source>
</evidence>
<keyword evidence="1" id="KW-0677">Repeat</keyword>
<dbReference type="Proteomes" id="UP001164965">
    <property type="component" value="Chromosome"/>
</dbReference>
<dbReference type="Gene3D" id="1.25.40.10">
    <property type="entry name" value="Tetratricopeptide repeat domain"/>
    <property type="match status" value="3"/>
</dbReference>
<dbReference type="SUPFAM" id="SSF48452">
    <property type="entry name" value="TPR-like"/>
    <property type="match status" value="2"/>
</dbReference>
<dbReference type="Pfam" id="PF13432">
    <property type="entry name" value="TPR_16"/>
    <property type="match status" value="2"/>
</dbReference>
<dbReference type="SMART" id="SM00028">
    <property type="entry name" value="TPR"/>
    <property type="match status" value="5"/>
</dbReference>
<sequence>MRRPVAVSAVVAGVVLAAVTTTTIITGADSAPVGPRPGAAAAAAAAAPVDQLTSTITKAQQVLQTKPGDWKTWAVLGSAYVQQARATADPSYYPKSEGALAKSMELHPVGNDGALTGMGALANARHEFGKAADLARQAQAINGYGSTSYGVLADALIQLGDYDGATAAAQRMLDLKPGVSSFTRASYDLELHGRTDEAQTVLLKALASSSDPLDVAFCYTYLGQLAFTLGDLDGAEKQYTAGLALTPGEPNLLLGQARVQVARGEVDAAVAGYRRVVDLRPLPEYLVEYGQLLDSLGRTSEADAQYALYKTSQQLFASNGVRDSLTGALLDANRGLADSAVGQAETEWAARQNIDAADALGWALHAAGRDSEALPYAQQATALGTRNASFLYHRGIIEQSLGMTPQARVTLTSAMATNQYFSPLFAPLAEQALAALGGPV</sequence>
<keyword evidence="6" id="KW-1185">Reference proteome</keyword>
<evidence type="ECO:0000256" key="2">
    <source>
        <dbReference type="ARBA" id="ARBA00022803"/>
    </source>
</evidence>
<evidence type="ECO:0000256" key="3">
    <source>
        <dbReference type="PROSITE-ProRule" id="PRU00339"/>
    </source>
</evidence>
<dbReference type="PROSITE" id="PS50005">
    <property type="entry name" value="TPR"/>
    <property type="match status" value="1"/>
</dbReference>
<protein>
    <submittedName>
        <fullName evidence="5">Tetratricopeptide repeat protein</fullName>
    </submittedName>
</protein>
<evidence type="ECO:0000313" key="6">
    <source>
        <dbReference type="Proteomes" id="UP001164965"/>
    </source>
</evidence>